<feature type="domain" description="Protein kinase" evidence="1">
    <location>
        <begin position="1"/>
        <end position="124"/>
    </location>
</feature>
<dbReference type="EMBL" id="JAEACU010000001">
    <property type="protein sequence ID" value="KAH7546437.1"/>
    <property type="molecule type" value="Genomic_DNA"/>
</dbReference>
<accession>A0A978W3A3</accession>
<dbReference type="SUPFAM" id="SSF56112">
    <property type="entry name" value="Protein kinase-like (PK-like)"/>
    <property type="match status" value="1"/>
</dbReference>
<evidence type="ECO:0000313" key="2">
    <source>
        <dbReference type="EMBL" id="KAH7546437.1"/>
    </source>
</evidence>
<evidence type="ECO:0000313" key="3">
    <source>
        <dbReference type="Proteomes" id="UP000813462"/>
    </source>
</evidence>
<dbReference type="Gene3D" id="1.10.510.10">
    <property type="entry name" value="Transferase(Phosphotransferase) domain 1"/>
    <property type="match status" value="1"/>
</dbReference>
<dbReference type="InterPro" id="IPR001245">
    <property type="entry name" value="Ser-Thr/Tyr_kinase_cat_dom"/>
</dbReference>
<gene>
    <name evidence="2" type="ORF">FEM48_Zijuj01G0200800</name>
</gene>
<dbReference type="PANTHER" id="PTHR27006">
    <property type="entry name" value="PROMASTIGOTE SURFACE ANTIGEN PROTEIN PSA"/>
    <property type="match status" value="1"/>
</dbReference>
<dbReference type="GO" id="GO:0004672">
    <property type="term" value="F:protein kinase activity"/>
    <property type="evidence" value="ECO:0007669"/>
    <property type="project" value="InterPro"/>
</dbReference>
<dbReference type="Proteomes" id="UP000813462">
    <property type="component" value="Unassembled WGS sequence"/>
</dbReference>
<sequence length="142" mass="15554">MSPEYAVHGHYSTKSDVFSFGVILLEILSGRKNATFCEPDCSLDLLGYVMKTVKAWELWNDGRCMELMDPTLDGSCPENDMMLCIQLGLLCVQESAGNRPSMSEVVSIFSNERASLAMPKHSAYSSTLLSAADCSISTKQTP</sequence>
<evidence type="ECO:0000259" key="1">
    <source>
        <dbReference type="PROSITE" id="PS50011"/>
    </source>
</evidence>
<dbReference type="Pfam" id="PF07714">
    <property type="entry name" value="PK_Tyr_Ser-Thr"/>
    <property type="match status" value="1"/>
</dbReference>
<dbReference type="AlphaFoldDB" id="A0A978W3A3"/>
<dbReference type="PANTHER" id="PTHR27006:SF562">
    <property type="entry name" value="REPEAT TRANSMEMBRANE PROTEIN KINASE, PUTATIVE-RELATED"/>
    <property type="match status" value="1"/>
</dbReference>
<name>A0A978W3A3_ZIZJJ</name>
<reference evidence="2" key="1">
    <citation type="journal article" date="2021" name="Front. Plant Sci.">
        <title>Chromosome-Scale Genome Assembly for Chinese Sour Jujube and Insights Into Its Genome Evolution and Domestication Signature.</title>
        <authorList>
            <person name="Shen L.-Y."/>
            <person name="Luo H."/>
            <person name="Wang X.-L."/>
            <person name="Wang X.-M."/>
            <person name="Qiu X.-J."/>
            <person name="Liu H."/>
            <person name="Zhou S.-S."/>
            <person name="Jia K.-H."/>
            <person name="Nie S."/>
            <person name="Bao Y.-T."/>
            <person name="Zhang R.-G."/>
            <person name="Yun Q.-Z."/>
            <person name="Chai Y.-H."/>
            <person name="Lu J.-Y."/>
            <person name="Li Y."/>
            <person name="Zhao S.-W."/>
            <person name="Mao J.-F."/>
            <person name="Jia S.-G."/>
            <person name="Mao Y.-M."/>
        </authorList>
    </citation>
    <scope>NUCLEOTIDE SEQUENCE</scope>
    <source>
        <strain evidence="2">AT0</strain>
        <tissue evidence="2">Leaf</tissue>
    </source>
</reference>
<comment type="caution">
    <text evidence="2">The sequence shown here is derived from an EMBL/GenBank/DDBJ whole genome shotgun (WGS) entry which is preliminary data.</text>
</comment>
<protein>
    <recommendedName>
        <fullName evidence="1">Protein kinase domain-containing protein</fullName>
    </recommendedName>
</protein>
<proteinExistence type="predicted"/>
<organism evidence="2 3">
    <name type="scientific">Ziziphus jujuba var. spinosa</name>
    <dbReference type="NCBI Taxonomy" id="714518"/>
    <lineage>
        <taxon>Eukaryota</taxon>
        <taxon>Viridiplantae</taxon>
        <taxon>Streptophyta</taxon>
        <taxon>Embryophyta</taxon>
        <taxon>Tracheophyta</taxon>
        <taxon>Spermatophyta</taxon>
        <taxon>Magnoliopsida</taxon>
        <taxon>eudicotyledons</taxon>
        <taxon>Gunneridae</taxon>
        <taxon>Pentapetalae</taxon>
        <taxon>rosids</taxon>
        <taxon>fabids</taxon>
        <taxon>Rosales</taxon>
        <taxon>Rhamnaceae</taxon>
        <taxon>Paliureae</taxon>
        <taxon>Ziziphus</taxon>
    </lineage>
</organism>
<dbReference type="PROSITE" id="PS50011">
    <property type="entry name" value="PROTEIN_KINASE_DOM"/>
    <property type="match status" value="1"/>
</dbReference>
<dbReference type="InterPro" id="IPR011009">
    <property type="entry name" value="Kinase-like_dom_sf"/>
</dbReference>
<dbReference type="InterPro" id="IPR000719">
    <property type="entry name" value="Prot_kinase_dom"/>
</dbReference>
<dbReference type="GO" id="GO:0005524">
    <property type="term" value="F:ATP binding"/>
    <property type="evidence" value="ECO:0007669"/>
    <property type="project" value="InterPro"/>
</dbReference>